<evidence type="ECO:0000313" key="1">
    <source>
        <dbReference type="EMBL" id="KAI3369590.1"/>
    </source>
</evidence>
<name>A0ACB8WNG5_9TELE</name>
<reference evidence="1" key="1">
    <citation type="submission" date="2022-04" db="EMBL/GenBank/DDBJ databases">
        <title>Jade perch genome.</title>
        <authorList>
            <person name="Chao B."/>
        </authorList>
    </citation>
    <scope>NUCLEOTIDE SEQUENCE</scope>
    <source>
        <strain evidence="1">CB-2022</strain>
    </source>
</reference>
<dbReference type="EMBL" id="CM041537">
    <property type="protein sequence ID" value="KAI3369590.1"/>
    <property type="molecule type" value="Genomic_DNA"/>
</dbReference>
<gene>
    <name evidence="1" type="ORF">L3Q82_024474</name>
</gene>
<sequence length="606" mass="67083">MRECVVVFSNWGVVVGVQFNRAGIMPVVSSQEELEKLTRRHAVKVLPQAGCSVEEVGSAVGEVVVGWGLRASSRSSRMNSAVVIFLDEVVKVERKVVRRQLYMILKDADSHLNLTLNFKVDGFNYIVFVTSETYEMFWLWGRGASHPSLPRGQEGGNAGGRRLLGAAGGGRRSSAREGQVEDALGSGGGGGRRPPRARLDDALKKLDVLFVQETHSDSSNERDWRREWPGQVFLSHKQSNSAGVGILFSRAFSPQSVELHHVLPGHALMVKALYEKGALVRSRFMNASMLDSPSKFFFSLERRNGQRKVIHCLRSDNGSSLTETTEIRRTGDRSLCFCWGLQGPVEGSGFETQREVMAEVVHVDQTYCVCARQAVLFLPKEEGGQGLVHLAGSSRCAAFRLQFIQRLLYGPQDLVWRPLAQLTLRSVGGLGLQQSVFLMDFKTVNLFSLPVFYRGLFSMWKLLRRQRVRHESLFWLLQEPMAHGDLMSAPSWVGAAVAKDLRTAGISTLGALMEYAGPDLQETAGLAAGLGWRSQRSVGRLLDHWRACLAGQERRMLGEYSRVIKLPPVLTGDPFPSLIICPSSNQQGEVNLKEAKGKVLSALMVM</sequence>
<feature type="non-terminal residue" evidence="1">
    <location>
        <position position="606"/>
    </location>
</feature>
<comment type="caution">
    <text evidence="1">The sequence shown here is derived from an EMBL/GenBank/DDBJ whole genome shotgun (WGS) entry which is preliminary data.</text>
</comment>
<protein>
    <submittedName>
        <fullName evidence="1">Uncharacterized protein</fullName>
    </submittedName>
</protein>
<organism evidence="1 2">
    <name type="scientific">Scortum barcoo</name>
    <name type="common">barcoo grunter</name>
    <dbReference type="NCBI Taxonomy" id="214431"/>
    <lineage>
        <taxon>Eukaryota</taxon>
        <taxon>Metazoa</taxon>
        <taxon>Chordata</taxon>
        <taxon>Craniata</taxon>
        <taxon>Vertebrata</taxon>
        <taxon>Euteleostomi</taxon>
        <taxon>Actinopterygii</taxon>
        <taxon>Neopterygii</taxon>
        <taxon>Teleostei</taxon>
        <taxon>Neoteleostei</taxon>
        <taxon>Acanthomorphata</taxon>
        <taxon>Eupercaria</taxon>
        <taxon>Centrarchiformes</taxon>
        <taxon>Terapontoidei</taxon>
        <taxon>Terapontidae</taxon>
        <taxon>Scortum</taxon>
    </lineage>
</organism>
<evidence type="ECO:0000313" key="2">
    <source>
        <dbReference type="Proteomes" id="UP000831701"/>
    </source>
</evidence>
<dbReference type="Proteomes" id="UP000831701">
    <property type="component" value="Chromosome 7"/>
</dbReference>
<accession>A0ACB8WNG5</accession>
<proteinExistence type="predicted"/>
<keyword evidence="2" id="KW-1185">Reference proteome</keyword>